<proteinExistence type="predicted"/>
<dbReference type="GeneID" id="58048207"/>
<evidence type="ECO:0000313" key="2">
    <source>
        <dbReference type="Proteomes" id="UP000424966"/>
    </source>
</evidence>
<accession>A0ABX6FC72</accession>
<dbReference type="RefSeq" id="WP_087770142.1">
    <property type="nucleotide sequence ID" value="NZ_CP046293.1"/>
</dbReference>
<organism evidence="1 2">
    <name type="scientific">Yersinia intermedia</name>
    <dbReference type="NCBI Taxonomy" id="631"/>
    <lineage>
        <taxon>Bacteria</taxon>
        <taxon>Pseudomonadati</taxon>
        <taxon>Pseudomonadota</taxon>
        <taxon>Gammaproteobacteria</taxon>
        <taxon>Enterobacterales</taxon>
        <taxon>Yersiniaceae</taxon>
        <taxon>Yersinia</taxon>
    </lineage>
</organism>
<dbReference type="Gene3D" id="1.10.260.40">
    <property type="entry name" value="lambda repressor-like DNA-binding domains"/>
    <property type="match status" value="1"/>
</dbReference>
<protein>
    <submittedName>
        <fullName evidence="1">Transcriptional regulator</fullName>
    </submittedName>
</protein>
<dbReference type="InterPro" id="IPR010982">
    <property type="entry name" value="Lambda_DNA-bd_dom_sf"/>
</dbReference>
<reference evidence="1 2" key="1">
    <citation type="submission" date="2019-11" db="EMBL/GenBank/DDBJ databases">
        <title>FDA dAtabase for Regulatory Grade micrObial Sequences (FDA-ARGOS): Supporting development and validation of Infectious Disease Dx tests.</title>
        <authorList>
            <person name="Patel R."/>
            <person name="Rucinski S."/>
            <person name="Tallon L."/>
            <person name="Sadzewicz L."/>
            <person name="Vavikolanu K."/>
            <person name="Mehta A."/>
            <person name="Aluvathingal J."/>
            <person name="Nadendla S."/>
            <person name="Nandy P."/>
            <person name="Geyer C."/>
            <person name="Yan Y."/>
            <person name="Sichtig H."/>
        </authorList>
    </citation>
    <scope>NUCLEOTIDE SEQUENCE [LARGE SCALE GENOMIC DNA]</scope>
    <source>
        <strain evidence="1 2">FDAARGOS_729</strain>
    </source>
</reference>
<dbReference type="Pfam" id="PF15943">
    <property type="entry name" value="YdaS_toxin"/>
    <property type="match status" value="1"/>
</dbReference>
<name>A0ABX6FC72_YERIN</name>
<keyword evidence="2" id="KW-1185">Reference proteome</keyword>
<evidence type="ECO:0000313" key="1">
    <source>
        <dbReference type="EMBL" id="QGR72100.1"/>
    </source>
</evidence>
<gene>
    <name evidence="1" type="ORF">FOC37_18050</name>
</gene>
<dbReference type="EMBL" id="CP046294">
    <property type="protein sequence ID" value="QGR72100.1"/>
    <property type="molecule type" value="Genomic_DNA"/>
</dbReference>
<dbReference type="InterPro" id="IPR031856">
    <property type="entry name" value="YdaS_toxin-like"/>
</dbReference>
<dbReference type="Proteomes" id="UP000424966">
    <property type="component" value="Chromosome"/>
</dbReference>
<sequence length="69" mass="7710">MSHELLGWRKESSVEEWRKLADVSCTSPGYLNLIAYGHRKASPALAKRIEAATHGAVTKEQLRPDIYGD</sequence>